<feature type="domain" description="Endonuclease/exonuclease/phosphatase" evidence="1">
    <location>
        <begin position="21"/>
        <end position="127"/>
    </location>
</feature>
<dbReference type="GO" id="GO:0003824">
    <property type="term" value="F:catalytic activity"/>
    <property type="evidence" value="ECO:0007669"/>
    <property type="project" value="InterPro"/>
</dbReference>
<dbReference type="AlphaFoldDB" id="A0A9J6GP32"/>
<name>A0A9J6GP32_HAELO</name>
<dbReference type="EMBL" id="JABSTR010000008">
    <property type="protein sequence ID" value="KAH9376327.1"/>
    <property type="molecule type" value="Genomic_DNA"/>
</dbReference>
<evidence type="ECO:0000259" key="1">
    <source>
        <dbReference type="Pfam" id="PF03372"/>
    </source>
</evidence>
<dbReference type="Proteomes" id="UP000821853">
    <property type="component" value="Unassembled WGS sequence"/>
</dbReference>
<accession>A0A9J6GP32</accession>
<dbReference type="Gene3D" id="3.60.10.10">
    <property type="entry name" value="Endonuclease/exonuclease/phosphatase"/>
    <property type="match status" value="1"/>
</dbReference>
<evidence type="ECO:0000313" key="2">
    <source>
        <dbReference type="EMBL" id="KAH9376327.1"/>
    </source>
</evidence>
<gene>
    <name evidence="2" type="ORF">HPB48_009154</name>
</gene>
<dbReference type="VEuPathDB" id="VectorBase:HLOH_055567"/>
<comment type="caution">
    <text evidence="2">The sequence shown here is derived from an EMBL/GenBank/DDBJ whole genome shotgun (WGS) entry which is preliminary data.</text>
</comment>
<dbReference type="InterPro" id="IPR005135">
    <property type="entry name" value="Endo/exonuclease/phosphatase"/>
</dbReference>
<dbReference type="Pfam" id="PF03372">
    <property type="entry name" value="Exo_endo_phos"/>
    <property type="match status" value="1"/>
</dbReference>
<organism evidence="2 3">
    <name type="scientific">Haemaphysalis longicornis</name>
    <name type="common">Bush tick</name>
    <dbReference type="NCBI Taxonomy" id="44386"/>
    <lineage>
        <taxon>Eukaryota</taxon>
        <taxon>Metazoa</taxon>
        <taxon>Ecdysozoa</taxon>
        <taxon>Arthropoda</taxon>
        <taxon>Chelicerata</taxon>
        <taxon>Arachnida</taxon>
        <taxon>Acari</taxon>
        <taxon>Parasitiformes</taxon>
        <taxon>Ixodida</taxon>
        <taxon>Ixodoidea</taxon>
        <taxon>Ixodidae</taxon>
        <taxon>Haemaphysalinae</taxon>
        <taxon>Haemaphysalis</taxon>
    </lineage>
</organism>
<dbReference type="OMA" id="LVCHAIC"/>
<protein>
    <recommendedName>
        <fullName evidence="1">Endonuclease/exonuclease/phosphatase domain-containing protein</fullName>
    </recommendedName>
</protein>
<sequence length="137" mass="15633">MVNIYAPVKESEQNPFYENLNAYMTHNMPVLLGGDFNNVLNSARDSRSPRQAPRPMWHTRELRKLISNYNMADVWVKLHGQTYGPTWKGGPTSSRIDRFYVTPDIADIVTFSSVENTRPNAPPVSDHQCLKMKIAIP</sequence>
<keyword evidence="3" id="KW-1185">Reference proteome</keyword>
<reference evidence="2 3" key="1">
    <citation type="journal article" date="2020" name="Cell">
        <title>Large-Scale Comparative Analyses of Tick Genomes Elucidate Their Genetic Diversity and Vector Capacities.</title>
        <authorList>
            <consortium name="Tick Genome and Microbiome Consortium (TIGMIC)"/>
            <person name="Jia N."/>
            <person name="Wang J."/>
            <person name="Shi W."/>
            <person name="Du L."/>
            <person name="Sun Y."/>
            <person name="Zhan W."/>
            <person name="Jiang J.F."/>
            <person name="Wang Q."/>
            <person name="Zhang B."/>
            <person name="Ji P."/>
            <person name="Bell-Sakyi L."/>
            <person name="Cui X.M."/>
            <person name="Yuan T.T."/>
            <person name="Jiang B.G."/>
            <person name="Yang W.F."/>
            <person name="Lam T.T."/>
            <person name="Chang Q.C."/>
            <person name="Ding S.J."/>
            <person name="Wang X.J."/>
            <person name="Zhu J.G."/>
            <person name="Ruan X.D."/>
            <person name="Zhao L."/>
            <person name="Wei J.T."/>
            <person name="Ye R.Z."/>
            <person name="Que T.C."/>
            <person name="Du C.H."/>
            <person name="Zhou Y.H."/>
            <person name="Cheng J.X."/>
            <person name="Dai P.F."/>
            <person name="Guo W.B."/>
            <person name="Han X.H."/>
            <person name="Huang E.J."/>
            <person name="Li L.F."/>
            <person name="Wei W."/>
            <person name="Gao Y.C."/>
            <person name="Liu J.Z."/>
            <person name="Shao H.Z."/>
            <person name="Wang X."/>
            <person name="Wang C.C."/>
            <person name="Yang T.C."/>
            <person name="Huo Q.B."/>
            <person name="Li W."/>
            <person name="Chen H.Y."/>
            <person name="Chen S.E."/>
            <person name="Zhou L.G."/>
            <person name="Ni X.B."/>
            <person name="Tian J.H."/>
            <person name="Sheng Y."/>
            <person name="Liu T."/>
            <person name="Pan Y.S."/>
            <person name="Xia L.Y."/>
            <person name="Li J."/>
            <person name="Zhao F."/>
            <person name="Cao W.C."/>
        </authorList>
    </citation>
    <scope>NUCLEOTIDE SEQUENCE [LARGE SCALE GENOMIC DNA]</scope>
    <source>
        <strain evidence="2">HaeL-2018</strain>
    </source>
</reference>
<dbReference type="InterPro" id="IPR036691">
    <property type="entry name" value="Endo/exonu/phosph_ase_sf"/>
</dbReference>
<dbReference type="OrthoDB" id="7762009at2759"/>
<evidence type="ECO:0000313" key="3">
    <source>
        <dbReference type="Proteomes" id="UP000821853"/>
    </source>
</evidence>
<proteinExistence type="predicted"/>
<dbReference type="SUPFAM" id="SSF56219">
    <property type="entry name" value="DNase I-like"/>
    <property type="match status" value="1"/>
</dbReference>